<proteinExistence type="inferred from homology"/>
<dbReference type="PANTHER" id="PTHR10858">
    <property type="entry name" value="DEOXYRIBONUCLEASE II"/>
    <property type="match status" value="1"/>
</dbReference>
<evidence type="ECO:0000313" key="3">
    <source>
        <dbReference type="EMBL" id="KAJ6644487.1"/>
    </source>
</evidence>
<keyword evidence="2" id="KW-0378">Hydrolase</keyword>
<dbReference type="AlphaFoldDB" id="A0A9Q0S3Z0"/>
<dbReference type="CDD" id="cd09121">
    <property type="entry name" value="PLDc_DNaseII_2"/>
    <property type="match status" value="1"/>
</dbReference>
<dbReference type="Proteomes" id="UP001151699">
    <property type="component" value="Chromosome B"/>
</dbReference>
<dbReference type="GO" id="GO:0006309">
    <property type="term" value="P:apoptotic DNA fragmentation"/>
    <property type="evidence" value="ECO:0007669"/>
    <property type="project" value="TreeGrafter"/>
</dbReference>
<reference evidence="3" key="1">
    <citation type="submission" date="2022-07" db="EMBL/GenBank/DDBJ databases">
        <authorList>
            <person name="Trinca V."/>
            <person name="Uliana J.V.C."/>
            <person name="Torres T.T."/>
            <person name="Ward R.J."/>
            <person name="Monesi N."/>
        </authorList>
    </citation>
    <scope>NUCLEOTIDE SEQUENCE</scope>
    <source>
        <strain evidence="3">HSMRA1968</strain>
        <tissue evidence="3">Whole embryos</tissue>
    </source>
</reference>
<dbReference type="Pfam" id="PF03265">
    <property type="entry name" value="DNase_II"/>
    <property type="match status" value="1"/>
</dbReference>
<dbReference type="GO" id="GO:0004531">
    <property type="term" value="F:deoxyribonuclease II activity"/>
    <property type="evidence" value="ECO:0007669"/>
    <property type="project" value="InterPro"/>
</dbReference>
<dbReference type="OrthoDB" id="10261598at2759"/>
<evidence type="ECO:0000256" key="2">
    <source>
        <dbReference type="ARBA" id="ARBA00022801"/>
    </source>
</evidence>
<dbReference type="CDD" id="cd09120">
    <property type="entry name" value="PLDc_DNaseII_1"/>
    <property type="match status" value="1"/>
</dbReference>
<evidence type="ECO:0000313" key="4">
    <source>
        <dbReference type="Proteomes" id="UP001151699"/>
    </source>
</evidence>
<organism evidence="3 4">
    <name type="scientific">Pseudolycoriella hygida</name>
    <dbReference type="NCBI Taxonomy" id="35572"/>
    <lineage>
        <taxon>Eukaryota</taxon>
        <taxon>Metazoa</taxon>
        <taxon>Ecdysozoa</taxon>
        <taxon>Arthropoda</taxon>
        <taxon>Hexapoda</taxon>
        <taxon>Insecta</taxon>
        <taxon>Pterygota</taxon>
        <taxon>Neoptera</taxon>
        <taxon>Endopterygota</taxon>
        <taxon>Diptera</taxon>
        <taxon>Nematocera</taxon>
        <taxon>Sciaroidea</taxon>
        <taxon>Sciaridae</taxon>
        <taxon>Pseudolycoriella</taxon>
    </lineage>
</organism>
<evidence type="ECO:0000256" key="1">
    <source>
        <dbReference type="ARBA" id="ARBA00007527"/>
    </source>
</evidence>
<dbReference type="PANTHER" id="PTHR10858:SF23">
    <property type="entry name" value="DEOXYRIBONUCLEASE II"/>
    <property type="match status" value="1"/>
</dbReference>
<name>A0A9Q0S3Z0_9DIPT</name>
<gene>
    <name evidence="3" type="primary">DNASE2</name>
    <name evidence="3" type="ORF">Bhyg_09456</name>
</gene>
<accession>A0A9Q0S3Z0</accession>
<protein>
    <submittedName>
        <fullName evidence="3">Deoxyribonuclease-2-alpha</fullName>
    </submittedName>
</protein>
<comment type="similarity">
    <text evidence="1">Belongs to the DNase II family.</text>
</comment>
<comment type="caution">
    <text evidence="3">The sequence shown here is derived from an EMBL/GenBank/DDBJ whole genome shotgun (WGS) entry which is preliminary data.</text>
</comment>
<keyword evidence="4" id="KW-1185">Reference proteome</keyword>
<dbReference type="EMBL" id="WJQU01000002">
    <property type="protein sequence ID" value="KAJ6644487.1"/>
    <property type="molecule type" value="Genomic_DNA"/>
</dbReference>
<sequence length="409" mass="45894">MFNVCTLSPSVVVIPMKNMLKSKHCCLFNSCYCVESLYGRRIIGFLFSRSSDAIMNVKFKFSLLIIFALVNRKVTVAESADVISCKDENGNSVDWFYAYKLPATYNSNDRSNRGLSFLYITATSADLKTWSLSDKTIDDPESLIGKTLLQSYVQKDRAVVAYNDEPPTGKAIGSDGHTKGVVVADENSGFWLIHSVPLYPNYIGKYSYPESGRTYGQSFLCISVNSSQVDVIGKQLIYNEPDIYLNITSDFSSLYPFLHSAVTGKRIEKPPFWNDVVIKSSGGTEFRSFAKNRRFRKELYEDWVAQVLNTNLYVETWRHGTGIIPSDCPFPKKSVWNISAIKMEQLNFDFNSTKDHSKWAVSAEPSWICVGDINRAEHQKIRGGGTVCQQSIVSEAYAALIKSTEPCAP</sequence>
<dbReference type="InterPro" id="IPR004947">
    <property type="entry name" value="DNase_II"/>
</dbReference>